<evidence type="ECO:0000313" key="15">
    <source>
        <dbReference type="EMBL" id="SMN22813.1"/>
    </source>
</evidence>
<dbReference type="FunFam" id="3.40.50.300:FF:000269">
    <property type="entry name" value="ATP-dependent RNA helicase SUPV3L1, mitochondrial"/>
    <property type="match status" value="1"/>
</dbReference>
<evidence type="ECO:0000256" key="11">
    <source>
        <dbReference type="ARBA" id="ARBA00047984"/>
    </source>
</evidence>
<dbReference type="CDD" id="cd17913">
    <property type="entry name" value="DEXQc_Suv3"/>
    <property type="match status" value="1"/>
</dbReference>
<dbReference type="PANTHER" id="PTHR12131">
    <property type="entry name" value="ATP-DEPENDENT RNA AND DNA HELICASE"/>
    <property type="match status" value="1"/>
</dbReference>
<protein>
    <recommendedName>
        <fullName evidence="12">ATP-dependent RNA helicase SUV3, mitochondrial</fullName>
        <ecNumber evidence="3">3.6.4.13</ecNumber>
    </recommendedName>
</protein>
<evidence type="ECO:0000256" key="7">
    <source>
        <dbReference type="ARBA" id="ARBA00022840"/>
    </source>
</evidence>
<keyword evidence="16" id="KW-1185">Reference proteome</keyword>
<dbReference type="InterPro" id="IPR027417">
    <property type="entry name" value="P-loop_NTPase"/>
</dbReference>
<dbReference type="InterPro" id="IPR044774">
    <property type="entry name" value="Suv3_DEXQc"/>
</dbReference>
<keyword evidence="6 15" id="KW-0347">Helicase</keyword>
<organism evidence="15 16">
    <name type="scientific">Maudiozyma saulgeensis</name>
    <dbReference type="NCBI Taxonomy" id="1789683"/>
    <lineage>
        <taxon>Eukaryota</taxon>
        <taxon>Fungi</taxon>
        <taxon>Dikarya</taxon>
        <taxon>Ascomycota</taxon>
        <taxon>Saccharomycotina</taxon>
        <taxon>Saccharomycetes</taxon>
        <taxon>Saccharomycetales</taxon>
        <taxon>Saccharomycetaceae</taxon>
        <taxon>Maudiozyma</taxon>
    </lineage>
</organism>
<dbReference type="Gene3D" id="1.20.58.1080">
    <property type="match status" value="1"/>
</dbReference>
<dbReference type="GO" id="GO:0016787">
    <property type="term" value="F:hydrolase activity"/>
    <property type="evidence" value="ECO:0007669"/>
    <property type="project" value="UniProtKB-KW"/>
</dbReference>
<dbReference type="GO" id="GO:0000965">
    <property type="term" value="P:mitochondrial RNA 3'-end processing"/>
    <property type="evidence" value="ECO:0007669"/>
    <property type="project" value="TreeGrafter"/>
</dbReference>
<keyword evidence="10" id="KW-0496">Mitochondrion</keyword>
<dbReference type="SUPFAM" id="SSF52540">
    <property type="entry name" value="P-loop containing nucleoside triphosphate hydrolases"/>
    <property type="match status" value="1"/>
</dbReference>
<evidence type="ECO:0000256" key="3">
    <source>
        <dbReference type="ARBA" id="ARBA00012552"/>
    </source>
</evidence>
<keyword evidence="9" id="KW-0809">Transit peptide</keyword>
<dbReference type="Pfam" id="PF00271">
    <property type="entry name" value="Helicase_C"/>
    <property type="match status" value="1"/>
</dbReference>
<evidence type="ECO:0000256" key="10">
    <source>
        <dbReference type="ARBA" id="ARBA00023128"/>
    </source>
</evidence>
<dbReference type="PROSITE" id="PS51194">
    <property type="entry name" value="HELICASE_CTER"/>
    <property type="match status" value="1"/>
</dbReference>
<dbReference type="STRING" id="1789683.A0A1X7RAX4"/>
<proteinExistence type="inferred from homology"/>
<evidence type="ECO:0000256" key="8">
    <source>
        <dbReference type="ARBA" id="ARBA00022884"/>
    </source>
</evidence>
<feature type="domain" description="Helicase C-terminal" evidence="14">
    <location>
        <begin position="401"/>
        <end position="556"/>
    </location>
</feature>
<keyword evidence="5" id="KW-0378">Hydrolase</keyword>
<dbReference type="GO" id="GO:0045025">
    <property type="term" value="C:mitochondrial degradosome"/>
    <property type="evidence" value="ECO:0007669"/>
    <property type="project" value="TreeGrafter"/>
</dbReference>
<evidence type="ECO:0000256" key="1">
    <source>
        <dbReference type="ARBA" id="ARBA00004173"/>
    </source>
</evidence>
<dbReference type="PANTHER" id="PTHR12131:SF1">
    <property type="entry name" value="ATP-DEPENDENT RNA HELICASE SUPV3L1, MITOCHONDRIAL-RELATED"/>
    <property type="match status" value="1"/>
</dbReference>
<dbReference type="OrthoDB" id="6692397at2759"/>
<comment type="similarity">
    <text evidence="2">Belongs to the helicase family.</text>
</comment>
<accession>A0A1X7RAX4</accession>
<dbReference type="Gene3D" id="1.20.272.40">
    <property type="match status" value="1"/>
</dbReference>
<feature type="domain" description="Helicase ATP-binding" evidence="13">
    <location>
        <begin position="237"/>
        <end position="376"/>
    </location>
</feature>
<evidence type="ECO:0000256" key="6">
    <source>
        <dbReference type="ARBA" id="ARBA00022806"/>
    </source>
</evidence>
<evidence type="ECO:0000256" key="9">
    <source>
        <dbReference type="ARBA" id="ARBA00022946"/>
    </source>
</evidence>
<dbReference type="Proteomes" id="UP000196158">
    <property type="component" value="Unassembled WGS sequence"/>
</dbReference>
<dbReference type="Pfam" id="PF12513">
    <property type="entry name" value="SUV3_C"/>
    <property type="match status" value="1"/>
</dbReference>
<dbReference type="InterPro" id="IPR014001">
    <property type="entry name" value="Helicase_ATP-bd"/>
</dbReference>
<dbReference type="GO" id="GO:0003723">
    <property type="term" value="F:RNA binding"/>
    <property type="evidence" value="ECO:0007669"/>
    <property type="project" value="UniProtKB-KW"/>
</dbReference>
<evidence type="ECO:0000256" key="4">
    <source>
        <dbReference type="ARBA" id="ARBA00022741"/>
    </source>
</evidence>
<dbReference type="Pfam" id="PF22527">
    <property type="entry name" value="DEXQc_Suv3"/>
    <property type="match status" value="1"/>
</dbReference>
<dbReference type="GO" id="GO:0005524">
    <property type="term" value="F:ATP binding"/>
    <property type="evidence" value="ECO:0007669"/>
    <property type="project" value="UniProtKB-KW"/>
</dbReference>
<dbReference type="EC" id="3.6.4.13" evidence="3"/>
<evidence type="ECO:0000313" key="16">
    <source>
        <dbReference type="Proteomes" id="UP000196158"/>
    </source>
</evidence>
<dbReference type="InterPro" id="IPR055206">
    <property type="entry name" value="DEXQc_SUV3"/>
</dbReference>
<dbReference type="EMBL" id="FXLY01000014">
    <property type="protein sequence ID" value="SMN22813.1"/>
    <property type="molecule type" value="Genomic_DNA"/>
</dbReference>
<dbReference type="InterPro" id="IPR001650">
    <property type="entry name" value="Helicase_C-like"/>
</dbReference>
<dbReference type="AlphaFoldDB" id="A0A1X7RAX4"/>
<evidence type="ECO:0000256" key="5">
    <source>
        <dbReference type="ARBA" id="ARBA00022801"/>
    </source>
</evidence>
<dbReference type="CDD" id="cd18805">
    <property type="entry name" value="SF2_C_suv3"/>
    <property type="match status" value="1"/>
</dbReference>
<comment type="subcellular location">
    <subcellularLocation>
        <location evidence="1">Mitochondrion</location>
    </subcellularLocation>
</comment>
<comment type="catalytic activity">
    <reaction evidence="11">
        <text>ATP + H2O = ADP + phosphate + H(+)</text>
        <dbReference type="Rhea" id="RHEA:13065"/>
        <dbReference type="ChEBI" id="CHEBI:15377"/>
        <dbReference type="ChEBI" id="CHEBI:15378"/>
        <dbReference type="ChEBI" id="CHEBI:30616"/>
        <dbReference type="ChEBI" id="CHEBI:43474"/>
        <dbReference type="ChEBI" id="CHEBI:456216"/>
        <dbReference type="EC" id="3.6.4.13"/>
    </reaction>
</comment>
<keyword evidence="7" id="KW-0067">ATP-binding</keyword>
<keyword evidence="4" id="KW-0547">Nucleotide-binding</keyword>
<dbReference type="FunFam" id="1.20.58.1080:FF:000004">
    <property type="entry name" value="SUV3p ATP-dependent RNA helicase"/>
    <property type="match status" value="1"/>
</dbReference>
<sequence length="752" mass="86781">MQRNFFGSHFLPKSKVYIHYCTRSYRGCSQNVINNVFNNDTWVLQKPLLKHLPIQEQDITYYNGMSTKPFEFQLNKDNKSIYTKDPKFKNQFDSALQQLYHSKIRNRTLEHASRSPFLESSWLKLRDYIYQQLEDPQLQTQIQSYKPTIFQSVQPTCPSHLIAQLYNCNKIPLSSWRAIMRLSEETPLTQSQIYNYILSKTITYINEKETIPQRLKTIDTDDTDSVDVGNPSEWYPETRKIKRHIILHLGPTNSGKTHRALKKLREADRGYYAGPLRLLAREVYDRFKQEGMSCNLLTGEEVINELDPLGNKVGLTAGTVEMLPTTSEFDVVVLDEIQMMSDEDRGWAWTNVLLGAKAKELHICGEKSALPLIKKLIKITGDKLTVNEYERLGKLEVEDKPIGNSLKGLRKGDCIIAFSKKKILDMKLKIEKMTNLKVAVIYGSLPPETRVQQASLFNSGEYDVLVASDAIGMGLNLAIDRVIFNTDMKFNGKEMVTLTDSQIKQIGGRAGRFKSTNTSITSSGGEVRPTGYITAVDPNVLGTIRRGMEAPVKYLESAVVWPTFEICSQLLVRFPPGTSFSFLLTRFSQQMKVHEDKTYKLPDFEDRLKNLALFEHIEDIPFADQLRLSCAPIKDMPLVKDAFRKFCRTIANRHSRGLLSYNFPFELLNYQCIDNEKYTLEQYEALYNIIMLFFWLGNRYPNYFIDTESAKDLKYFCELIIFEKLDRLKKNPYMQRGTSGGIRSLYIKHRRK</sequence>
<keyword evidence="8" id="KW-0694">RNA-binding</keyword>
<dbReference type="GO" id="GO:0003724">
    <property type="term" value="F:RNA helicase activity"/>
    <property type="evidence" value="ECO:0007669"/>
    <property type="project" value="UniProtKB-EC"/>
</dbReference>
<reference evidence="15 16" key="1">
    <citation type="submission" date="2017-04" db="EMBL/GenBank/DDBJ databases">
        <authorList>
            <person name="Afonso C.L."/>
            <person name="Miller P.J."/>
            <person name="Scott M.A."/>
            <person name="Spackman E."/>
            <person name="Goraichik I."/>
            <person name="Dimitrov K.M."/>
            <person name="Suarez D.L."/>
            <person name="Swayne D.E."/>
        </authorList>
    </citation>
    <scope>NUCLEOTIDE SEQUENCE [LARGE SCALE GENOMIC DNA]</scope>
</reference>
<gene>
    <name evidence="15" type="ORF">KASA_0E00594G</name>
</gene>
<dbReference type="InterPro" id="IPR050699">
    <property type="entry name" value="RNA-DNA_Helicase"/>
</dbReference>
<evidence type="ECO:0000256" key="12">
    <source>
        <dbReference type="ARBA" id="ARBA00071444"/>
    </source>
</evidence>
<evidence type="ECO:0000259" key="13">
    <source>
        <dbReference type="PROSITE" id="PS51192"/>
    </source>
</evidence>
<name>A0A1X7RAX4_9SACH</name>
<dbReference type="PROSITE" id="PS51192">
    <property type="entry name" value="HELICASE_ATP_BIND_1"/>
    <property type="match status" value="1"/>
</dbReference>
<dbReference type="FunFam" id="3.40.50.300:FF:001549">
    <property type="entry name" value="SUV3p ATP-dependent RNA helicase"/>
    <property type="match status" value="1"/>
</dbReference>
<dbReference type="SMART" id="SM00487">
    <property type="entry name" value="DEXDc"/>
    <property type="match status" value="1"/>
</dbReference>
<dbReference type="Gene3D" id="3.40.50.300">
    <property type="entry name" value="P-loop containing nucleotide triphosphate hydrolases"/>
    <property type="match status" value="2"/>
</dbReference>
<evidence type="ECO:0000256" key="2">
    <source>
        <dbReference type="ARBA" id="ARBA00008708"/>
    </source>
</evidence>
<evidence type="ECO:0000259" key="14">
    <source>
        <dbReference type="PROSITE" id="PS51194"/>
    </source>
</evidence>
<dbReference type="InterPro" id="IPR022192">
    <property type="entry name" value="SUV3_C"/>
</dbReference>
<dbReference type="SMART" id="SM00490">
    <property type="entry name" value="HELICc"/>
    <property type="match status" value="1"/>
</dbReference>